<evidence type="ECO:0000313" key="2">
    <source>
        <dbReference type="Proteomes" id="UP001152562"/>
    </source>
</evidence>
<reference evidence="1" key="1">
    <citation type="submission" date="2022-05" db="EMBL/GenBank/DDBJ databases">
        <authorList>
            <person name="Okamura Y."/>
        </authorList>
    </citation>
    <scope>NUCLEOTIDE SEQUENCE</scope>
</reference>
<dbReference type="EMBL" id="CALOZG010000005">
    <property type="protein sequence ID" value="CAH4028751.1"/>
    <property type="molecule type" value="Genomic_DNA"/>
</dbReference>
<organism evidence="1 2">
    <name type="scientific">Pieris brassicae</name>
    <name type="common">White butterfly</name>
    <name type="synonym">Large white butterfly</name>
    <dbReference type="NCBI Taxonomy" id="7116"/>
    <lineage>
        <taxon>Eukaryota</taxon>
        <taxon>Metazoa</taxon>
        <taxon>Ecdysozoa</taxon>
        <taxon>Arthropoda</taxon>
        <taxon>Hexapoda</taxon>
        <taxon>Insecta</taxon>
        <taxon>Pterygota</taxon>
        <taxon>Neoptera</taxon>
        <taxon>Endopterygota</taxon>
        <taxon>Lepidoptera</taxon>
        <taxon>Glossata</taxon>
        <taxon>Ditrysia</taxon>
        <taxon>Papilionoidea</taxon>
        <taxon>Pieridae</taxon>
        <taxon>Pierinae</taxon>
        <taxon>Pieris</taxon>
    </lineage>
</organism>
<comment type="caution">
    <text evidence="1">The sequence shown here is derived from an EMBL/GenBank/DDBJ whole genome shotgun (WGS) entry which is preliminary data.</text>
</comment>
<evidence type="ECO:0000313" key="1">
    <source>
        <dbReference type="EMBL" id="CAH4028751.1"/>
    </source>
</evidence>
<sequence>MGARSVSGEGAAISVPASRVQVIRFYLRELHDPAAVTIVACEAAWLGYGRLLLPGPLHLLHHPPALRTPPLPHHVSPRARPNSSTRSPVSRVLHFAASSPCLGLVTHLRYLPI</sequence>
<accession>A0A9P0XBK1</accession>
<name>A0A9P0XBK1_PIEBR</name>
<gene>
    <name evidence="1" type="ORF">PIBRA_LOCUS5556</name>
</gene>
<dbReference type="Proteomes" id="UP001152562">
    <property type="component" value="Unassembled WGS sequence"/>
</dbReference>
<keyword evidence="2" id="KW-1185">Reference proteome</keyword>
<protein>
    <submittedName>
        <fullName evidence="1">Uncharacterized protein</fullName>
    </submittedName>
</protein>
<dbReference type="AlphaFoldDB" id="A0A9P0XBK1"/>
<proteinExistence type="predicted"/>